<dbReference type="Gene3D" id="3.30.70.330">
    <property type="match status" value="1"/>
</dbReference>
<dbReference type="InterPro" id="IPR000504">
    <property type="entry name" value="RRM_dom"/>
</dbReference>
<evidence type="ECO:0000256" key="2">
    <source>
        <dbReference type="PROSITE-ProRule" id="PRU00176"/>
    </source>
</evidence>
<dbReference type="InterPro" id="IPR012677">
    <property type="entry name" value="Nucleotide-bd_a/b_plait_sf"/>
</dbReference>
<dbReference type="InterPro" id="IPR035979">
    <property type="entry name" value="RBD_domain_sf"/>
</dbReference>
<dbReference type="PANTHER" id="PTHR48025:SF1">
    <property type="entry name" value="RRM DOMAIN-CONTAINING PROTEIN"/>
    <property type="match status" value="1"/>
</dbReference>
<proteinExistence type="predicted"/>
<dbReference type="SMART" id="SM00360">
    <property type="entry name" value="RRM"/>
    <property type="match status" value="1"/>
</dbReference>
<dbReference type="GO" id="GO:0005634">
    <property type="term" value="C:nucleus"/>
    <property type="evidence" value="ECO:0007669"/>
    <property type="project" value="TreeGrafter"/>
</dbReference>
<accession>A0A0G4F9A6</accession>
<evidence type="ECO:0000256" key="3">
    <source>
        <dbReference type="SAM" id="MobiDB-lite"/>
    </source>
</evidence>
<reference evidence="5" key="1">
    <citation type="submission" date="2014-11" db="EMBL/GenBank/DDBJ databases">
        <authorList>
            <person name="Otto D Thomas"/>
            <person name="Naeem Raeece"/>
        </authorList>
    </citation>
    <scope>NUCLEOTIDE SEQUENCE</scope>
</reference>
<feature type="region of interest" description="Disordered" evidence="3">
    <location>
        <begin position="242"/>
        <end position="315"/>
    </location>
</feature>
<dbReference type="SUPFAM" id="SSF54928">
    <property type="entry name" value="RNA-binding domain, RBD"/>
    <property type="match status" value="1"/>
</dbReference>
<dbReference type="PANTHER" id="PTHR48025">
    <property type="entry name" value="OS02G0815200 PROTEIN"/>
    <property type="match status" value="1"/>
</dbReference>
<name>A0A0G4F9A6_9ALVE</name>
<feature type="region of interest" description="Disordered" evidence="3">
    <location>
        <begin position="74"/>
        <end position="97"/>
    </location>
</feature>
<sequence>MSMEDVEVIGEKNIRPSSRIFGSALANVTSQHGRRNPISIDDDSPRGHQAEAAAVAATGGRRSIFDRMENPPQHATRNVKLTPAGSGGAMRSMGRGGMRAEPYGGAARLRSKEEVEAWQHDLFDGPVKTYEVFVRNLPPTATASQLQALFKRAGQVASVKLDTTSALHTATVSFLRKDAAFAAQQKLHGSRVNGQPIKVAVVEETNASRDGGGSAEQEEKERQIEAEIRNARHVPQVDGEAMETDEGMGDGVGDGGSRRGSSGIGGGVRLVPNGASRGGGGGGVVLRARGDEAAAGSNMRSQGPQGRVSIFDRMG</sequence>
<dbReference type="Pfam" id="PF00076">
    <property type="entry name" value="RRM_1"/>
    <property type="match status" value="1"/>
</dbReference>
<keyword evidence="1 2" id="KW-0694">RNA-binding</keyword>
<dbReference type="InterPro" id="IPR050502">
    <property type="entry name" value="Euk_RNA-bind_prot"/>
</dbReference>
<dbReference type="GO" id="GO:0003729">
    <property type="term" value="F:mRNA binding"/>
    <property type="evidence" value="ECO:0007669"/>
    <property type="project" value="TreeGrafter"/>
</dbReference>
<dbReference type="CDD" id="cd00590">
    <property type="entry name" value="RRM_SF"/>
    <property type="match status" value="1"/>
</dbReference>
<evidence type="ECO:0000313" key="5">
    <source>
        <dbReference type="EMBL" id="CEM08954.1"/>
    </source>
</evidence>
<dbReference type="AlphaFoldDB" id="A0A0G4F9A6"/>
<protein>
    <recommendedName>
        <fullName evidence="4">RRM domain-containing protein</fullName>
    </recommendedName>
</protein>
<dbReference type="EMBL" id="CDMZ01000198">
    <property type="protein sequence ID" value="CEM08954.1"/>
    <property type="molecule type" value="Genomic_DNA"/>
</dbReference>
<evidence type="ECO:0000259" key="4">
    <source>
        <dbReference type="PROSITE" id="PS50102"/>
    </source>
</evidence>
<feature type="domain" description="RRM" evidence="4">
    <location>
        <begin position="130"/>
        <end position="204"/>
    </location>
</feature>
<organism evidence="5">
    <name type="scientific">Chromera velia CCMP2878</name>
    <dbReference type="NCBI Taxonomy" id="1169474"/>
    <lineage>
        <taxon>Eukaryota</taxon>
        <taxon>Sar</taxon>
        <taxon>Alveolata</taxon>
        <taxon>Colpodellida</taxon>
        <taxon>Chromeraceae</taxon>
        <taxon>Chromera</taxon>
    </lineage>
</organism>
<dbReference type="VEuPathDB" id="CryptoDB:Cvel_2957"/>
<gene>
    <name evidence="5" type="ORF">Cvel_2957</name>
</gene>
<dbReference type="PROSITE" id="PS50102">
    <property type="entry name" value="RRM"/>
    <property type="match status" value="1"/>
</dbReference>
<evidence type="ECO:0000256" key="1">
    <source>
        <dbReference type="ARBA" id="ARBA00022884"/>
    </source>
</evidence>